<protein>
    <submittedName>
        <fullName evidence="1">Uncharacterized protein</fullName>
    </submittedName>
</protein>
<evidence type="ECO:0000313" key="2">
    <source>
        <dbReference type="Proteomes" id="UP001165289"/>
    </source>
</evidence>
<comment type="caution">
    <text evidence="1">The sequence shown here is derived from an EMBL/GenBank/DDBJ whole genome shotgun (WGS) entry which is preliminary data.</text>
</comment>
<proteinExistence type="predicted"/>
<keyword evidence="2" id="KW-1185">Reference proteome</keyword>
<dbReference type="EMBL" id="JAKMXF010000177">
    <property type="protein sequence ID" value="KAI6655777.1"/>
    <property type="molecule type" value="Genomic_DNA"/>
</dbReference>
<name>A0AAV7K3E8_9METZ</name>
<dbReference type="Proteomes" id="UP001165289">
    <property type="component" value="Unassembled WGS sequence"/>
</dbReference>
<evidence type="ECO:0000313" key="1">
    <source>
        <dbReference type="EMBL" id="KAI6655777.1"/>
    </source>
</evidence>
<sequence>MLVTTNNHRSIDKLDKNQLLRKEEDLIHVDRALQADGCCSEIPRIRPIYRPNAVPIIFQAGPSYLNITGQIAKRLNLESKEEENFAKALHDSIIQDQQDSLRFGLGNFEDLKIKLPELHLNQDWAIWYSSSNTLEIIQLEFANQSIHILSTLSIHSDLTVSAVCCQHQVPLNLS</sequence>
<reference evidence="1 2" key="1">
    <citation type="journal article" date="2023" name="BMC Biol.">
        <title>The compact genome of the sponge Oopsacas minuta (Hexactinellida) is lacking key metazoan core genes.</title>
        <authorList>
            <person name="Santini S."/>
            <person name="Schenkelaars Q."/>
            <person name="Jourda C."/>
            <person name="Duchesne M."/>
            <person name="Belahbib H."/>
            <person name="Rocher C."/>
            <person name="Selva M."/>
            <person name="Riesgo A."/>
            <person name="Vervoort M."/>
            <person name="Leys S.P."/>
            <person name="Kodjabachian L."/>
            <person name="Le Bivic A."/>
            <person name="Borchiellini C."/>
            <person name="Claverie J.M."/>
            <person name="Renard E."/>
        </authorList>
    </citation>
    <scope>NUCLEOTIDE SEQUENCE [LARGE SCALE GENOMIC DNA]</scope>
    <source>
        <strain evidence="1">SPO-2</strain>
    </source>
</reference>
<dbReference type="AlphaFoldDB" id="A0AAV7K3E8"/>
<gene>
    <name evidence="1" type="ORF">LOD99_1919</name>
</gene>
<accession>A0AAV7K3E8</accession>
<organism evidence="1 2">
    <name type="scientific">Oopsacas minuta</name>
    <dbReference type="NCBI Taxonomy" id="111878"/>
    <lineage>
        <taxon>Eukaryota</taxon>
        <taxon>Metazoa</taxon>
        <taxon>Porifera</taxon>
        <taxon>Hexactinellida</taxon>
        <taxon>Hexasterophora</taxon>
        <taxon>Lyssacinosida</taxon>
        <taxon>Leucopsacidae</taxon>
        <taxon>Oopsacas</taxon>
    </lineage>
</organism>